<evidence type="ECO:0000313" key="8">
    <source>
        <dbReference type="EMBL" id="CAB3651933.1"/>
    </source>
</evidence>
<evidence type="ECO:0000256" key="3">
    <source>
        <dbReference type="ARBA" id="ARBA00022576"/>
    </source>
</evidence>
<dbReference type="InterPro" id="IPR004839">
    <property type="entry name" value="Aminotransferase_I/II_large"/>
</dbReference>
<evidence type="ECO:0000259" key="7">
    <source>
        <dbReference type="Pfam" id="PF00155"/>
    </source>
</evidence>
<dbReference type="GO" id="GO:0008483">
    <property type="term" value="F:transaminase activity"/>
    <property type="evidence" value="ECO:0007669"/>
    <property type="project" value="UniProtKB-KW"/>
</dbReference>
<dbReference type="AlphaFoldDB" id="A0A6S6ZK67"/>
<dbReference type="InterPro" id="IPR015424">
    <property type="entry name" value="PyrdxlP-dep_Trfase"/>
</dbReference>
<dbReference type="NCBIfam" id="NF004770">
    <property type="entry name" value="PRK06108.1"/>
    <property type="match status" value="1"/>
</dbReference>
<dbReference type="CDD" id="cd00609">
    <property type="entry name" value="AAT_like"/>
    <property type="match status" value="1"/>
</dbReference>
<keyword evidence="3 6" id="KW-0032">Aminotransferase</keyword>
<dbReference type="GO" id="GO:0030170">
    <property type="term" value="F:pyridoxal phosphate binding"/>
    <property type="evidence" value="ECO:0007669"/>
    <property type="project" value="InterPro"/>
</dbReference>
<evidence type="ECO:0000256" key="6">
    <source>
        <dbReference type="RuleBase" id="RU000481"/>
    </source>
</evidence>
<accession>A0A6S6ZK67</accession>
<keyword evidence="5" id="KW-0663">Pyridoxal phosphate</keyword>
<evidence type="ECO:0000256" key="4">
    <source>
        <dbReference type="ARBA" id="ARBA00022679"/>
    </source>
</evidence>
<dbReference type="PROSITE" id="PS00105">
    <property type="entry name" value="AA_TRANSFER_CLASS_1"/>
    <property type="match status" value="1"/>
</dbReference>
<dbReference type="InterPro" id="IPR015422">
    <property type="entry name" value="PyrdxlP-dep_Trfase_small"/>
</dbReference>
<dbReference type="SUPFAM" id="SSF53383">
    <property type="entry name" value="PLP-dependent transferases"/>
    <property type="match status" value="1"/>
</dbReference>
<name>A0A6S6ZK67_9BURK</name>
<keyword evidence="4 6" id="KW-0808">Transferase</keyword>
<dbReference type="Gene3D" id="3.40.640.10">
    <property type="entry name" value="Type I PLP-dependent aspartate aminotransferase-like (Major domain)"/>
    <property type="match status" value="1"/>
</dbReference>
<evidence type="ECO:0000256" key="2">
    <source>
        <dbReference type="ARBA" id="ARBA00007441"/>
    </source>
</evidence>
<organism evidence="8 9">
    <name type="scientific">Achromobacter deleyi</name>
    <dbReference type="NCBI Taxonomy" id="1353891"/>
    <lineage>
        <taxon>Bacteria</taxon>
        <taxon>Pseudomonadati</taxon>
        <taxon>Pseudomonadota</taxon>
        <taxon>Betaproteobacteria</taxon>
        <taxon>Burkholderiales</taxon>
        <taxon>Alcaligenaceae</taxon>
        <taxon>Achromobacter</taxon>
    </lineage>
</organism>
<gene>
    <name evidence="8" type="primary">aspC</name>
    <name evidence="8" type="ORF">LMG3458_00116</name>
</gene>
<dbReference type="RefSeq" id="WP_246288534.1">
    <property type="nucleotide sequence ID" value="NZ_CADIJO010000001.1"/>
</dbReference>
<feature type="domain" description="Aminotransferase class I/classII large" evidence="7">
    <location>
        <begin position="41"/>
        <end position="389"/>
    </location>
</feature>
<dbReference type="Proteomes" id="UP000494111">
    <property type="component" value="Unassembled WGS sequence"/>
</dbReference>
<dbReference type="PANTHER" id="PTHR46383:SF2">
    <property type="entry name" value="AMINOTRANSFERASE"/>
    <property type="match status" value="1"/>
</dbReference>
<evidence type="ECO:0000256" key="5">
    <source>
        <dbReference type="ARBA" id="ARBA00022898"/>
    </source>
</evidence>
<dbReference type="InterPro" id="IPR050596">
    <property type="entry name" value="AspAT/PAT-like"/>
</dbReference>
<dbReference type="GO" id="GO:0006520">
    <property type="term" value="P:amino acid metabolic process"/>
    <property type="evidence" value="ECO:0007669"/>
    <property type="project" value="InterPro"/>
</dbReference>
<evidence type="ECO:0000256" key="1">
    <source>
        <dbReference type="ARBA" id="ARBA00001933"/>
    </source>
</evidence>
<dbReference type="Gene3D" id="3.90.1150.10">
    <property type="entry name" value="Aspartate Aminotransferase, domain 1"/>
    <property type="match status" value="1"/>
</dbReference>
<dbReference type="EC" id="2.6.1.-" evidence="6"/>
<dbReference type="InterPro" id="IPR015421">
    <property type="entry name" value="PyrdxlP-dep_Trfase_major"/>
</dbReference>
<dbReference type="InterPro" id="IPR004838">
    <property type="entry name" value="NHTrfase_class1_PyrdxlP-BS"/>
</dbReference>
<dbReference type="Pfam" id="PF00155">
    <property type="entry name" value="Aminotran_1_2"/>
    <property type="match status" value="1"/>
</dbReference>
<dbReference type="PANTHER" id="PTHR46383">
    <property type="entry name" value="ASPARTATE AMINOTRANSFERASE"/>
    <property type="match status" value="1"/>
</dbReference>
<sequence>MMNIDTLSPDNFLGARTAVRSLRSSQIREVANAGLGKPDVLPFWFGEPDEQTPQAFRDAAIAHIASGQTFYVQTLGTPALRESLAAYVSRLHGRRDVDNIAVTSSGTSALMTAVQALVGHGDHVVAVTPLWPNLVEMPKVLGARVTTVALEFAESGWRLDLDALLRALTPDVRALLVNSPNNPTGWVLSADEQRTVLAHCRKHGIWIIADDVYERYYYDGAAAPTFLDIAEPDDRVVSCNSFSKAWLMTGWRIGWLTVPRALLPEIGKLIEYSNTCTPGFVQTAAQCALEQGEPVIARTVARLRTARDHLASRLQAVPGITLAGSAPGAMYTFFRVDGVTDSLAFCKDLVVRGGLGLAPGVAFGPEGEGYLRWCYASEHARLDEGVARLSRYLAQHRGQAD</sequence>
<protein>
    <recommendedName>
        <fullName evidence="6">Aminotransferase</fullName>
        <ecNumber evidence="6">2.6.1.-</ecNumber>
    </recommendedName>
</protein>
<evidence type="ECO:0000313" key="9">
    <source>
        <dbReference type="Proteomes" id="UP000494111"/>
    </source>
</evidence>
<comment type="cofactor">
    <cofactor evidence="1 6">
        <name>pyridoxal 5'-phosphate</name>
        <dbReference type="ChEBI" id="CHEBI:597326"/>
    </cofactor>
</comment>
<comment type="similarity">
    <text evidence="2 6">Belongs to the class-I pyridoxal-phosphate-dependent aminotransferase family.</text>
</comment>
<reference evidence="8 9" key="1">
    <citation type="submission" date="2020-04" db="EMBL/GenBank/DDBJ databases">
        <authorList>
            <person name="De Canck E."/>
        </authorList>
    </citation>
    <scope>NUCLEOTIDE SEQUENCE [LARGE SCALE GENOMIC DNA]</scope>
    <source>
        <strain evidence="8 9">LMG 3458</strain>
    </source>
</reference>
<proteinExistence type="inferred from homology"/>
<dbReference type="EMBL" id="CADIJO010000001">
    <property type="protein sequence ID" value="CAB3651933.1"/>
    <property type="molecule type" value="Genomic_DNA"/>
</dbReference>